<accession>A0AAV7TPB7</accession>
<gene>
    <name evidence="2" type="ORF">NDU88_003728</name>
</gene>
<feature type="compositionally biased region" description="Polar residues" evidence="1">
    <location>
        <begin position="97"/>
        <end position="108"/>
    </location>
</feature>
<keyword evidence="3" id="KW-1185">Reference proteome</keyword>
<dbReference type="Proteomes" id="UP001066276">
    <property type="component" value="Chromosome 3_2"/>
</dbReference>
<protein>
    <submittedName>
        <fullName evidence="2">Uncharacterized protein</fullName>
    </submittedName>
</protein>
<name>A0AAV7TPB7_PLEWA</name>
<organism evidence="2 3">
    <name type="scientific">Pleurodeles waltl</name>
    <name type="common">Iberian ribbed newt</name>
    <dbReference type="NCBI Taxonomy" id="8319"/>
    <lineage>
        <taxon>Eukaryota</taxon>
        <taxon>Metazoa</taxon>
        <taxon>Chordata</taxon>
        <taxon>Craniata</taxon>
        <taxon>Vertebrata</taxon>
        <taxon>Euteleostomi</taxon>
        <taxon>Amphibia</taxon>
        <taxon>Batrachia</taxon>
        <taxon>Caudata</taxon>
        <taxon>Salamandroidea</taxon>
        <taxon>Salamandridae</taxon>
        <taxon>Pleurodelinae</taxon>
        <taxon>Pleurodeles</taxon>
    </lineage>
</organism>
<evidence type="ECO:0000313" key="3">
    <source>
        <dbReference type="Proteomes" id="UP001066276"/>
    </source>
</evidence>
<evidence type="ECO:0000313" key="2">
    <source>
        <dbReference type="EMBL" id="KAJ1178482.1"/>
    </source>
</evidence>
<feature type="region of interest" description="Disordered" evidence="1">
    <location>
        <begin position="69"/>
        <end position="108"/>
    </location>
</feature>
<dbReference type="EMBL" id="JANPWB010000006">
    <property type="protein sequence ID" value="KAJ1178482.1"/>
    <property type="molecule type" value="Genomic_DNA"/>
</dbReference>
<comment type="caution">
    <text evidence="2">The sequence shown here is derived from an EMBL/GenBank/DDBJ whole genome shotgun (WGS) entry which is preliminary data.</text>
</comment>
<dbReference type="AlphaFoldDB" id="A0AAV7TPB7"/>
<evidence type="ECO:0000256" key="1">
    <source>
        <dbReference type="SAM" id="MobiDB-lite"/>
    </source>
</evidence>
<sequence>MNNPPSPSRYPSLTHSQGGRSKALLIPVTPFARHEVSLPVAPGREQILPQRHYLSAGATALNEVRQFLKPMPPGRVGRSLKGDRSIPAHPPGCRCSGSVSAPGTCLIT</sequence>
<proteinExistence type="predicted"/>
<reference evidence="2" key="1">
    <citation type="journal article" date="2022" name="bioRxiv">
        <title>Sequencing and chromosome-scale assembly of the giantPleurodeles waltlgenome.</title>
        <authorList>
            <person name="Brown T."/>
            <person name="Elewa A."/>
            <person name="Iarovenko S."/>
            <person name="Subramanian E."/>
            <person name="Araus A.J."/>
            <person name="Petzold A."/>
            <person name="Susuki M."/>
            <person name="Suzuki K.-i.T."/>
            <person name="Hayashi T."/>
            <person name="Toyoda A."/>
            <person name="Oliveira C."/>
            <person name="Osipova E."/>
            <person name="Leigh N.D."/>
            <person name="Simon A."/>
            <person name="Yun M.H."/>
        </authorList>
    </citation>
    <scope>NUCLEOTIDE SEQUENCE</scope>
    <source>
        <strain evidence="2">20211129_DDA</strain>
        <tissue evidence="2">Liver</tissue>
    </source>
</reference>